<sequence>MIRTPGCEILPLFLNKLPVLFYVLPVLCLFSFAGCRSNESASVSSGNLQLINAEKNLALGIDEETPNFSYAGIRYFRGEKPWLFSLNEGKNEIQMFDLQEQKLHKRLQFEVEGDKGVGHVFGFHVHNLDSIFIFPQFKGEIFITDTSKSIKNKHTYSVPDFHTPAFVLPDSPPVLQSGQRLVVRTRPEGNYNELKDEELSTRHLAYTINLNNGESGLLPHFYPKGYLAQGPRIFEFSMAASPQKTVYSFFADHRLYYSTSDTGELEEVYARSKYLPDDFANRPLSGTPLENMQYTFGSNRYSGIMYDPYREVFYRFCYPEVEIRDREEGMQLRGFPKKFSIMVLDKDLNILGETLFDKPHYVPHNAFVAEEGLYISINHPENPDNQEDYFAFALLVLEEGE</sequence>
<keyword evidence="3" id="KW-1185">Reference proteome</keyword>
<dbReference type="InterPro" id="IPR025316">
    <property type="entry name" value="DUF4221"/>
</dbReference>
<feature type="transmembrane region" description="Helical" evidence="1">
    <location>
        <begin position="12"/>
        <end position="33"/>
    </location>
</feature>
<dbReference type="Pfam" id="PF13970">
    <property type="entry name" value="DUF4221"/>
    <property type="match status" value="1"/>
</dbReference>
<evidence type="ECO:0000256" key="1">
    <source>
        <dbReference type="SAM" id="Phobius"/>
    </source>
</evidence>
<dbReference type="EMBL" id="JBHSJJ010000019">
    <property type="protein sequence ID" value="MFC4874531.1"/>
    <property type="molecule type" value="Genomic_DNA"/>
</dbReference>
<proteinExistence type="predicted"/>
<organism evidence="2 3">
    <name type="scientific">Negadavirga shengliensis</name>
    <dbReference type="NCBI Taxonomy" id="1389218"/>
    <lineage>
        <taxon>Bacteria</taxon>
        <taxon>Pseudomonadati</taxon>
        <taxon>Bacteroidota</taxon>
        <taxon>Cytophagia</taxon>
        <taxon>Cytophagales</taxon>
        <taxon>Cyclobacteriaceae</taxon>
        <taxon>Negadavirga</taxon>
    </lineage>
</organism>
<comment type="caution">
    <text evidence="2">The sequence shown here is derived from an EMBL/GenBank/DDBJ whole genome shotgun (WGS) entry which is preliminary data.</text>
</comment>
<keyword evidence="1" id="KW-0472">Membrane</keyword>
<keyword evidence="1" id="KW-0812">Transmembrane</keyword>
<evidence type="ECO:0000313" key="2">
    <source>
        <dbReference type="EMBL" id="MFC4874531.1"/>
    </source>
</evidence>
<dbReference type="Proteomes" id="UP001595818">
    <property type="component" value="Unassembled WGS sequence"/>
</dbReference>
<protein>
    <submittedName>
        <fullName evidence="2">DUF4221 family protein</fullName>
    </submittedName>
</protein>
<keyword evidence="1" id="KW-1133">Transmembrane helix</keyword>
<evidence type="ECO:0000313" key="3">
    <source>
        <dbReference type="Proteomes" id="UP001595818"/>
    </source>
</evidence>
<accession>A0ABV9T6Z2</accession>
<name>A0ABV9T6Z2_9BACT</name>
<gene>
    <name evidence="2" type="ORF">ACFPFU_22700</name>
</gene>
<reference evidence="3" key="1">
    <citation type="journal article" date="2019" name="Int. J. Syst. Evol. Microbiol.">
        <title>The Global Catalogue of Microorganisms (GCM) 10K type strain sequencing project: providing services to taxonomists for standard genome sequencing and annotation.</title>
        <authorList>
            <consortium name="The Broad Institute Genomics Platform"/>
            <consortium name="The Broad Institute Genome Sequencing Center for Infectious Disease"/>
            <person name="Wu L."/>
            <person name="Ma J."/>
        </authorList>
    </citation>
    <scope>NUCLEOTIDE SEQUENCE [LARGE SCALE GENOMIC DNA]</scope>
    <source>
        <strain evidence="3">CGMCC 4.7466</strain>
    </source>
</reference>
<dbReference type="RefSeq" id="WP_377068470.1">
    <property type="nucleotide sequence ID" value="NZ_JBHSJJ010000019.1"/>
</dbReference>
<dbReference type="PROSITE" id="PS51257">
    <property type="entry name" value="PROKAR_LIPOPROTEIN"/>
    <property type="match status" value="1"/>
</dbReference>